<dbReference type="CDD" id="cd00200">
    <property type="entry name" value="WD40"/>
    <property type="match status" value="1"/>
</dbReference>
<keyword evidence="1 3" id="KW-0853">WD repeat</keyword>
<evidence type="ECO:0000256" key="1">
    <source>
        <dbReference type="ARBA" id="ARBA00022574"/>
    </source>
</evidence>
<evidence type="ECO:0000313" key="6">
    <source>
        <dbReference type="EMBL" id="CAD9705189.1"/>
    </source>
</evidence>
<dbReference type="InterPro" id="IPR006595">
    <property type="entry name" value="CTLH_C"/>
</dbReference>
<feature type="region of interest" description="Disordered" evidence="4">
    <location>
        <begin position="1"/>
        <end position="81"/>
    </location>
</feature>
<dbReference type="AlphaFoldDB" id="A0A7S2SNE6"/>
<protein>
    <recommendedName>
        <fullName evidence="5">CTLH domain-containing protein</fullName>
    </recommendedName>
</protein>
<dbReference type="Gene3D" id="2.130.10.10">
    <property type="entry name" value="YVTN repeat-like/Quinoprotein amine dehydrogenase"/>
    <property type="match status" value="3"/>
</dbReference>
<dbReference type="PROSITE" id="PS50897">
    <property type="entry name" value="CTLH"/>
    <property type="match status" value="1"/>
</dbReference>
<accession>A0A7S2SNE6</accession>
<feature type="repeat" description="WD" evidence="3">
    <location>
        <begin position="586"/>
        <end position="619"/>
    </location>
</feature>
<feature type="domain" description="CTLH" evidence="5">
    <location>
        <begin position="153"/>
        <end position="208"/>
    </location>
</feature>
<dbReference type="PROSITE" id="PS50294">
    <property type="entry name" value="WD_REPEATS_REGION"/>
    <property type="match status" value="4"/>
</dbReference>
<proteinExistence type="predicted"/>
<dbReference type="SUPFAM" id="SSF50978">
    <property type="entry name" value="WD40 repeat-like"/>
    <property type="match status" value="1"/>
</dbReference>
<dbReference type="PROSITE" id="PS00678">
    <property type="entry name" value="WD_REPEATS_1"/>
    <property type="match status" value="3"/>
</dbReference>
<reference evidence="6" key="1">
    <citation type="submission" date="2021-01" db="EMBL/GenBank/DDBJ databases">
        <authorList>
            <person name="Corre E."/>
            <person name="Pelletier E."/>
            <person name="Niang G."/>
            <person name="Scheremetjew M."/>
            <person name="Finn R."/>
            <person name="Kale V."/>
            <person name="Holt S."/>
            <person name="Cochrane G."/>
            <person name="Meng A."/>
            <person name="Brown T."/>
            <person name="Cohen L."/>
        </authorList>
    </citation>
    <scope>NUCLEOTIDE SEQUENCE</scope>
    <source>
        <strain evidence="6">CCMP1243</strain>
    </source>
</reference>
<dbReference type="InterPro" id="IPR036322">
    <property type="entry name" value="WD40_repeat_dom_sf"/>
</dbReference>
<dbReference type="InterPro" id="IPR015943">
    <property type="entry name" value="WD40/YVTN_repeat-like_dom_sf"/>
</dbReference>
<dbReference type="PANTHER" id="PTHR19879:SF9">
    <property type="entry name" value="TRANSCRIPTION INITIATION FACTOR TFIID SUBUNIT 5"/>
    <property type="match status" value="1"/>
</dbReference>
<dbReference type="PRINTS" id="PR00320">
    <property type="entry name" value="GPROTEINBRPT"/>
</dbReference>
<dbReference type="SMART" id="SM00320">
    <property type="entry name" value="WD40"/>
    <property type="match status" value="7"/>
</dbReference>
<organism evidence="6">
    <name type="scientific">Rhizochromulina marina</name>
    <dbReference type="NCBI Taxonomy" id="1034831"/>
    <lineage>
        <taxon>Eukaryota</taxon>
        <taxon>Sar</taxon>
        <taxon>Stramenopiles</taxon>
        <taxon>Ochrophyta</taxon>
        <taxon>Dictyochophyceae</taxon>
        <taxon>Rhizochromulinales</taxon>
        <taxon>Rhizochromulina</taxon>
    </lineage>
</organism>
<name>A0A7S2SNE6_9STRA</name>
<evidence type="ECO:0000256" key="2">
    <source>
        <dbReference type="ARBA" id="ARBA00022737"/>
    </source>
</evidence>
<feature type="repeat" description="WD" evidence="3">
    <location>
        <begin position="350"/>
        <end position="392"/>
    </location>
</feature>
<evidence type="ECO:0000259" key="5">
    <source>
        <dbReference type="PROSITE" id="PS50897"/>
    </source>
</evidence>
<dbReference type="PANTHER" id="PTHR19879">
    <property type="entry name" value="TRANSCRIPTION INITIATION FACTOR TFIID"/>
    <property type="match status" value="1"/>
</dbReference>
<feature type="repeat" description="WD" evidence="3">
    <location>
        <begin position="621"/>
        <end position="665"/>
    </location>
</feature>
<dbReference type="PROSITE" id="PS50082">
    <property type="entry name" value="WD_REPEATS_2"/>
    <property type="match status" value="5"/>
</dbReference>
<dbReference type="InterPro" id="IPR001680">
    <property type="entry name" value="WD40_rpt"/>
</dbReference>
<feature type="repeat" description="WD" evidence="3">
    <location>
        <begin position="534"/>
        <end position="575"/>
    </location>
</feature>
<evidence type="ECO:0000256" key="4">
    <source>
        <dbReference type="SAM" id="MobiDB-lite"/>
    </source>
</evidence>
<dbReference type="InterPro" id="IPR020472">
    <property type="entry name" value="WD40_PAC1"/>
</dbReference>
<feature type="repeat" description="WD" evidence="3">
    <location>
        <begin position="666"/>
        <end position="697"/>
    </location>
</feature>
<dbReference type="PROSITE" id="PS50896">
    <property type="entry name" value="LISH"/>
    <property type="match status" value="1"/>
</dbReference>
<gene>
    <name evidence="6" type="ORF">RMAR1173_LOCUS16913</name>
</gene>
<evidence type="ECO:0000256" key="3">
    <source>
        <dbReference type="PROSITE-ProRule" id="PRU00221"/>
    </source>
</evidence>
<dbReference type="EMBL" id="HBHJ01025643">
    <property type="protein sequence ID" value="CAD9705189.1"/>
    <property type="molecule type" value="Transcribed_RNA"/>
</dbReference>
<dbReference type="Pfam" id="PF00400">
    <property type="entry name" value="WD40"/>
    <property type="match status" value="7"/>
</dbReference>
<dbReference type="InterPro" id="IPR019775">
    <property type="entry name" value="WD40_repeat_CS"/>
</dbReference>
<sequence length="715" mass="77682">MAPPRRSGSRPALSLETSLPVDREGGVLPPSPRGTRPPPDASAASVQPSPFPPRQPVRPRKTPIAFLGSPVSTPRAPPPDIPTIDVVQNVTVNHRSSTRPIVDPSHAFDPKDPRVHRDILRMISQYLRSTGYHTSASVVADEAGLHAVEADRRRTQVKQLCRSIIDGDWDAAAKTISKVCSGLYQRRCLFMLHRQEFLELIQRQEPQRAFTVLNKRLKPLEDLASTIELGPSKGVQYLIQHEFSELCYLLTCRSVQDSHLFQQWPGDIPGRELVADNIGRMAAVEHEHDVCPCQPDGSEILPHRLVTLLQQATAFQMEFSRYRTTAPAKVTSLLRDYECSAVPNSVAHVLRGHCTDAKCLAFVGDQGNMLVSGGADGRVLVWDTELGGVVEEGCIEQPREPLLVAQGHKARVWDVASNARGDLVASVDATGVASLWRLPPLATLLSDSRATGEPYPPMHRSPVDRYRTASVAVAEVTPEGSRPPTNSPAMAAARDLYTVAWSPGGQQLVTGSHNRRLHVMDVGGGGSLSVVQTLSGHEAAVTEARFTPSGGLIASCARDGTVRFWDVLSGLCVKTLEDPGTIGEATSLALSSDGTLLLTSTRHGSIRLWDLRTTDRPIQRYAGHRNSVSSFIRCDFAAADSVVVSGSDDGAVHVWETATGEPYTTLLAHRAPVYRAAWSPRQGLLASCSQDGEALLWAWDGSERRFTRSKGPLPS</sequence>
<keyword evidence="2" id="KW-0677">Repeat</keyword>
<feature type="compositionally biased region" description="Pro residues" evidence="4">
    <location>
        <begin position="29"/>
        <end position="40"/>
    </location>
</feature>
<dbReference type="InterPro" id="IPR006594">
    <property type="entry name" value="LisH"/>
</dbReference>